<organism evidence="1 2">
    <name type="scientific">Mythimna loreyi</name>
    <dbReference type="NCBI Taxonomy" id="667449"/>
    <lineage>
        <taxon>Eukaryota</taxon>
        <taxon>Metazoa</taxon>
        <taxon>Ecdysozoa</taxon>
        <taxon>Arthropoda</taxon>
        <taxon>Hexapoda</taxon>
        <taxon>Insecta</taxon>
        <taxon>Pterygota</taxon>
        <taxon>Neoptera</taxon>
        <taxon>Endopterygota</taxon>
        <taxon>Lepidoptera</taxon>
        <taxon>Glossata</taxon>
        <taxon>Ditrysia</taxon>
        <taxon>Noctuoidea</taxon>
        <taxon>Noctuidae</taxon>
        <taxon>Noctuinae</taxon>
        <taxon>Hadenini</taxon>
        <taxon>Mythimna</taxon>
    </lineage>
</organism>
<sequence>MLIIFLTIVSIIYHYAVPKTIENYPPFESTLKCNDCLRIYFPVCASDNETYTNECRFRCVQSKRRPAKRATIIRYGPCILGARRNGFDALNSTQEIITEKSS</sequence>
<keyword evidence="2" id="KW-1185">Reference proteome</keyword>
<proteinExistence type="predicted"/>
<accession>A0ACC2Q5L8</accession>
<dbReference type="EMBL" id="CM056801">
    <property type="protein sequence ID" value="KAJ8708690.1"/>
    <property type="molecule type" value="Genomic_DNA"/>
</dbReference>
<reference evidence="1" key="1">
    <citation type="submission" date="2023-03" db="EMBL/GenBank/DDBJ databases">
        <title>Chromosome-level genomes of two armyworms, Mythimna separata and Mythimna loreyi, provide insights into the biosynthesis and reception of sex pheromones.</title>
        <authorList>
            <person name="Zhao H."/>
        </authorList>
    </citation>
    <scope>NUCLEOTIDE SEQUENCE</scope>
    <source>
        <strain evidence="1">BeijingLab</strain>
    </source>
</reference>
<name>A0ACC2Q5L8_9NEOP</name>
<comment type="caution">
    <text evidence="1">The sequence shown here is derived from an EMBL/GenBank/DDBJ whole genome shotgun (WGS) entry which is preliminary data.</text>
</comment>
<gene>
    <name evidence="1" type="ORF">PYW08_010072</name>
</gene>
<evidence type="ECO:0000313" key="2">
    <source>
        <dbReference type="Proteomes" id="UP001231649"/>
    </source>
</evidence>
<evidence type="ECO:0000313" key="1">
    <source>
        <dbReference type="EMBL" id="KAJ8708690.1"/>
    </source>
</evidence>
<dbReference type="Proteomes" id="UP001231649">
    <property type="component" value="Chromosome 25"/>
</dbReference>
<protein>
    <submittedName>
        <fullName evidence="1">Uncharacterized protein</fullName>
    </submittedName>
</protein>